<name>A0A100WCG5_MYCCR</name>
<reference evidence="2" key="2">
    <citation type="submission" date="2016-02" db="EMBL/GenBank/DDBJ databases">
        <title>Draft genome sequence of five rapidly growing Mycobacterium species.</title>
        <authorList>
            <person name="Katahira K."/>
            <person name="Gotou Y."/>
            <person name="Iida K."/>
            <person name="Ogura Y."/>
            <person name="Hayashi T."/>
        </authorList>
    </citation>
    <scope>NUCLEOTIDE SEQUENCE [LARGE SCALE GENOMIC DNA]</scope>
    <source>
        <strain evidence="2">JCM15298</strain>
    </source>
</reference>
<sequence>MAVMHTPDTTGLVAVYGSANGYPNFERDVLGWDKLGRPLVMCGDALHVAQTAPFEKYPKFGWLKKPDMVSAFQQEIYNHLQNTPDITEAVAEAVSEAVRAELKSRRPQKPLPEVGVGILEEHMGVPLLIHIREANPRMSSYGNSVTGTPLVDYLAWNPFSDETSRHDDVMIAQPRVAAELVQYSRTGGSLILGVFVRNAVDHLPQLAALRNSEAYTEEQARERLTTAATDAGWVTLPGTDA</sequence>
<keyword evidence="2" id="KW-1185">Reference proteome</keyword>
<reference evidence="2" key="1">
    <citation type="journal article" date="2016" name="Genome Announc.">
        <title>Draft Genome Sequences of Five Rapidly Growing Mycobacterium Species, M. thermoresistibile, M. fortuitum subsp. acetamidolyticum, M. canariasense, M. brisbanense, and M. novocastrense.</title>
        <authorList>
            <person name="Katahira K."/>
            <person name="Ogura Y."/>
            <person name="Gotoh Y."/>
            <person name="Hayashi T."/>
        </authorList>
    </citation>
    <scope>NUCLEOTIDE SEQUENCE [LARGE SCALE GENOMIC DNA]</scope>
    <source>
        <strain evidence="2">JCM15298</strain>
    </source>
</reference>
<dbReference type="AlphaFoldDB" id="A0A100WCG5"/>
<evidence type="ECO:0000313" key="2">
    <source>
        <dbReference type="Proteomes" id="UP000069443"/>
    </source>
</evidence>
<proteinExistence type="predicted"/>
<dbReference type="EMBL" id="BCSY01000042">
    <property type="protein sequence ID" value="GAS95696.1"/>
    <property type="molecule type" value="Genomic_DNA"/>
</dbReference>
<evidence type="ECO:0000313" key="1">
    <source>
        <dbReference type="EMBL" id="GAS95696.1"/>
    </source>
</evidence>
<gene>
    <name evidence="1" type="ORF">RMCC_2662</name>
</gene>
<comment type="caution">
    <text evidence="1">The sequence shown here is derived from an EMBL/GenBank/DDBJ whole genome shotgun (WGS) entry which is preliminary data.</text>
</comment>
<organism evidence="1 2">
    <name type="scientific">Mycolicibacterium canariasense</name>
    <name type="common">Mycobacterium canariasense</name>
    <dbReference type="NCBI Taxonomy" id="228230"/>
    <lineage>
        <taxon>Bacteria</taxon>
        <taxon>Bacillati</taxon>
        <taxon>Actinomycetota</taxon>
        <taxon>Actinomycetes</taxon>
        <taxon>Mycobacteriales</taxon>
        <taxon>Mycobacteriaceae</taxon>
        <taxon>Mycolicibacterium</taxon>
    </lineage>
</organism>
<protein>
    <submittedName>
        <fullName evidence="1">Thymidine phosphorylase</fullName>
    </submittedName>
</protein>
<accession>A0A100WCG5</accession>
<dbReference type="Proteomes" id="UP000069443">
    <property type="component" value="Unassembled WGS sequence"/>
</dbReference>
<dbReference type="STRING" id="228230.RMCC_2662"/>